<evidence type="ECO:0000313" key="3">
    <source>
        <dbReference type="Proteomes" id="UP001365542"/>
    </source>
</evidence>
<dbReference type="AlphaFoldDB" id="A0AAV9WZ69"/>
<evidence type="ECO:0000313" key="2">
    <source>
        <dbReference type="EMBL" id="KAK6530053.1"/>
    </source>
</evidence>
<dbReference type="Pfam" id="PF05234">
    <property type="entry name" value="UAF_Rrn10"/>
    <property type="match status" value="1"/>
</dbReference>
<dbReference type="Proteomes" id="UP001365542">
    <property type="component" value="Unassembled WGS sequence"/>
</dbReference>
<dbReference type="PANTHER" id="PTHR28054">
    <property type="entry name" value="RNA POLYMERASE I-SPECIFIC TRANSCRIPTION INITIATION FACTOR RRN10"/>
    <property type="match status" value="1"/>
</dbReference>
<gene>
    <name evidence="2" type="ORF">TWF694_003427</name>
</gene>
<sequence>MASSSSLKSTDSAYTDSEAEYSSTDSETPEGAEEEEQEEQEEEEEEEEEIDVPVSPIPHDSTPKRRPTLTPYAHTTSNVYAASSSLLTIEGRPLSPSHSKPASADEILFHNPKDPNFTLPESVDKILRDENVTASLPDSDLLKAIHAYAADFYAAKGWDTVTGRCMDESALLAMGVLLEEWCKEMIGKDGDMVFLEREGD</sequence>
<dbReference type="InterPro" id="IPR022793">
    <property type="entry name" value="Rrn10"/>
</dbReference>
<evidence type="ECO:0000256" key="1">
    <source>
        <dbReference type="SAM" id="MobiDB-lite"/>
    </source>
</evidence>
<feature type="compositionally biased region" description="Low complexity" evidence="1">
    <location>
        <begin position="1"/>
        <end position="12"/>
    </location>
</feature>
<protein>
    <submittedName>
        <fullName evidence="2">Uncharacterized protein</fullName>
    </submittedName>
</protein>
<proteinExistence type="predicted"/>
<dbReference type="PANTHER" id="PTHR28054:SF1">
    <property type="entry name" value="RNA POLYMERASE I-SPECIFIC TRANSCRIPTION INITIATION FACTOR RRN10"/>
    <property type="match status" value="1"/>
</dbReference>
<dbReference type="EMBL" id="JAVHJO010000013">
    <property type="protein sequence ID" value="KAK6530053.1"/>
    <property type="molecule type" value="Genomic_DNA"/>
</dbReference>
<keyword evidence="3" id="KW-1185">Reference proteome</keyword>
<comment type="caution">
    <text evidence="2">The sequence shown here is derived from an EMBL/GenBank/DDBJ whole genome shotgun (WGS) entry which is preliminary data.</text>
</comment>
<dbReference type="GO" id="GO:0006360">
    <property type="term" value="P:transcription by RNA polymerase I"/>
    <property type="evidence" value="ECO:0007669"/>
    <property type="project" value="InterPro"/>
</dbReference>
<organism evidence="2 3">
    <name type="scientific">Orbilia ellipsospora</name>
    <dbReference type="NCBI Taxonomy" id="2528407"/>
    <lineage>
        <taxon>Eukaryota</taxon>
        <taxon>Fungi</taxon>
        <taxon>Dikarya</taxon>
        <taxon>Ascomycota</taxon>
        <taxon>Pezizomycotina</taxon>
        <taxon>Orbiliomycetes</taxon>
        <taxon>Orbiliales</taxon>
        <taxon>Orbiliaceae</taxon>
        <taxon>Orbilia</taxon>
    </lineage>
</organism>
<reference evidence="2 3" key="1">
    <citation type="submission" date="2019-10" db="EMBL/GenBank/DDBJ databases">
        <authorList>
            <person name="Palmer J.M."/>
        </authorList>
    </citation>
    <scope>NUCLEOTIDE SEQUENCE [LARGE SCALE GENOMIC DNA]</scope>
    <source>
        <strain evidence="2 3">TWF694</strain>
    </source>
</reference>
<feature type="region of interest" description="Disordered" evidence="1">
    <location>
        <begin position="1"/>
        <end position="72"/>
    </location>
</feature>
<name>A0AAV9WZ69_9PEZI</name>
<accession>A0AAV9WZ69</accession>
<feature type="compositionally biased region" description="Acidic residues" evidence="1">
    <location>
        <begin position="27"/>
        <end position="51"/>
    </location>
</feature>